<dbReference type="Pfam" id="PF00912">
    <property type="entry name" value="Transgly"/>
    <property type="match status" value="1"/>
</dbReference>
<reference evidence="12" key="1">
    <citation type="journal article" date="2019" name="Int. J. Syst. Evol. Microbiol.">
        <title>The Global Catalogue of Microorganisms (GCM) 10K type strain sequencing project: providing services to taxonomists for standard genome sequencing and annotation.</title>
        <authorList>
            <consortium name="The Broad Institute Genomics Platform"/>
            <consortium name="The Broad Institute Genome Sequencing Center for Infectious Disease"/>
            <person name="Wu L."/>
            <person name="Ma J."/>
        </authorList>
    </citation>
    <scope>NUCLEOTIDE SEQUENCE [LARGE SCALE GENOMIC DNA]</scope>
    <source>
        <strain evidence="12">JCM 16949</strain>
    </source>
</reference>
<feature type="domain" description="PASTA" evidence="10">
    <location>
        <begin position="757"/>
        <end position="828"/>
    </location>
</feature>
<proteinExistence type="predicted"/>
<keyword evidence="3" id="KW-0328">Glycosyltransferase</keyword>
<dbReference type="Gene3D" id="1.10.3810.10">
    <property type="entry name" value="Biosynthetic peptidoglycan transglycosylase-like"/>
    <property type="match status" value="1"/>
</dbReference>
<evidence type="ECO:0000256" key="1">
    <source>
        <dbReference type="ARBA" id="ARBA00022645"/>
    </source>
</evidence>
<evidence type="ECO:0000256" key="6">
    <source>
        <dbReference type="ARBA" id="ARBA00023268"/>
    </source>
</evidence>
<dbReference type="RefSeq" id="WP_344754669.1">
    <property type="nucleotide sequence ID" value="NZ_BAABAE010000003.1"/>
</dbReference>
<accession>A0ABP7FJF4</accession>
<evidence type="ECO:0000256" key="3">
    <source>
        <dbReference type="ARBA" id="ARBA00022676"/>
    </source>
</evidence>
<feature type="region of interest" description="Disordered" evidence="9">
    <location>
        <begin position="796"/>
        <end position="818"/>
    </location>
</feature>
<keyword evidence="1" id="KW-0121">Carboxypeptidase</keyword>
<comment type="caution">
    <text evidence="11">The sequence shown here is derived from an EMBL/GenBank/DDBJ whole genome shotgun (WGS) entry which is preliminary data.</text>
</comment>
<evidence type="ECO:0000256" key="2">
    <source>
        <dbReference type="ARBA" id="ARBA00022670"/>
    </source>
</evidence>
<evidence type="ECO:0000313" key="12">
    <source>
        <dbReference type="Proteomes" id="UP001501004"/>
    </source>
</evidence>
<dbReference type="EMBL" id="BAABAE010000003">
    <property type="protein sequence ID" value="GAA3737480.1"/>
    <property type="molecule type" value="Genomic_DNA"/>
</dbReference>
<dbReference type="InterPro" id="IPR001264">
    <property type="entry name" value="Glyco_trans_51"/>
</dbReference>
<evidence type="ECO:0000256" key="4">
    <source>
        <dbReference type="ARBA" id="ARBA00022679"/>
    </source>
</evidence>
<dbReference type="InterPro" id="IPR050396">
    <property type="entry name" value="Glycosyltr_51/Transpeptidase"/>
</dbReference>
<dbReference type="CDD" id="cd06577">
    <property type="entry name" value="PASTA_pknB"/>
    <property type="match status" value="2"/>
</dbReference>
<evidence type="ECO:0000259" key="10">
    <source>
        <dbReference type="PROSITE" id="PS51178"/>
    </source>
</evidence>
<dbReference type="InterPro" id="IPR005543">
    <property type="entry name" value="PASTA_dom"/>
</dbReference>
<keyword evidence="6" id="KW-0511">Multifunctional enzyme</keyword>
<keyword evidence="12" id="KW-1185">Reference proteome</keyword>
<keyword evidence="4" id="KW-0808">Transferase</keyword>
<dbReference type="PROSITE" id="PS51178">
    <property type="entry name" value="PASTA"/>
    <property type="match status" value="2"/>
</dbReference>
<evidence type="ECO:0000256" key="5">
    <source>
        <dbReference type="ARBA" id="ARBA00022801"/>
    </source>
</evidence>
<keyword evidence="2" id="KW-0645">Protease</keyword>
<organism evidence="11 12">
    <name type="scientific">Leifsonella bigeumensis</name>
    <dbReference type="NCBI Taxonomy" id="433643"/>
    <lineage>
        <taxon>Bacteria</taxon>
        <taxon>Bacillati</taxon>
        <taxon>Actinomycetota</taxon>
        <taxon>Actinomycetes</taxon>
        <taxon>Micrococcales</taxon>
        <taxon>Microbacteriaceae</taxon>
        <taxon>Leifsonella</taxon>
    </lineage>
</organism>
<dbReference type="Pfam" id="PF00905">
    <property type="entry name" value="Transpeptidase"/>
    <property type="match status" value="1"/>
</dbReference>
<dbReference type="SUPFAM" id="SSF56601">
    <property type="entry name" value="beta-lactamase/transpeptidase-like"/>
    <property type="match status" value="1"/>
</dbReference>
<dbReference type="InterPro" id="IPR023346">
    <property type="entry name" value="Lysozyme-like_dom_sf"/>
</dbReference>
<dbReference type="InterPro" id="IPR036950">
    <property type="entry name" value="PBP_transglycosylase"/>
</dbReference>
<evidence type="ECO:0000256" key="8">
    <source>
        <dbReference type="ARBA" id="ARBA00049902"/>
    </source>
</evidence>
<dbReference type="PANTHER" id="PTHR32282">
    <property type="entry name" value="BINDING PROTEIN TRANSPEPTIDASE, PUTATIVE-RELATED"/>
    <property type="match status" value="1"/>
</dbReference>
<evidence type="ECO:0000313" key="11">
    <source>
        <dbReference type="EMBL" id="GAA3737480.1"/>
    </source>
</evidence>
<feature type="domain" description="PASTA" evidence="10">
    <location>
        <begin position="691"/>
        <end position="756"/>
    </location>
</feature>
<dbReference type="Gene3D" id="3.30.10.20">
    <property type="match status" value="2"/>
</dbReference>
<gene>
    <name evidence="11" type="ORF">GCM10022239_11520</name>
</gene>
<dbReference type="InterPro" id="IPR012338">
    <property type="entry name" value="Beta-lactam/transpept-like"/>
</dbReference>
<keyword evidence="5" id="KW-0378">Hydrolase</keyword>
<dbReference type="Proteomes" id="UP001501004">
    <property type="component" value="Unassembled WGS sequence"/>
</dbReference>
<evidence type="ECO:0000256" key="7">
    <source>
        <dbReference type="ARBA" id="ARBA00034000"/>
    </source>
</evidence>
<comment type="catalytic activity">
    <reaction evidence="8">
        <text>[GlcNAc-(1-&gt;4)-Mur2Ac(oyl-L-Ala-gamma-D-Glu-L-Lys-D-Ala-D-Ala)](n)-di-trans,octa-cis-undecaprenyl diphosphate + beta-D-GlcNAc-(1-&gt;4)-Mur2Ac(oyl-L-Ala-gamma-D-Glu-L-Lys-D-Ala-D-Ala)-di-trans,octa-cis-undecaprenyl diphosphate = [GlcNAc-(1-&gt;4)-Mur2Ac(oyl-L-Ala-gamma-D-Glu-L-Lys-D-Ala-D-Ala)](n+1)-di-trans,octa-cis-undecaprenyl diphosphate + di-trans,octa-cis-undecaprenyl diphosphate + H(+)</text>
        <dbReference type="Rhea" id="RHEA:23708"/>
        <dbReference type="Rhea" id="RHEA-COMP:9602"/>
        <dbReference type="Rhea" id="RHEA-COMP:9603"/>
        <dbReference type="ChEBI" id="CHEBI:15378"/>
        <dbReference type="ChEBI" id="CHEBI:58405"/>
        <dbReference type="ChEBI" id="CHEBI:60033"/>
        <dbReference type="ChEBI" id="CHEBI:78435"/>
        <dbReference type="EC" id="2.4.99.28"/>
    </reaction>
</comment>
<dbReference type="PANTHER" id="PTHR32282:SF33">
    <property type="entry name" value="PEPTIDOGLYCAN GLYCOSYLTRANSFERASE"/>
    <property type="match status" value="1"/>
</dbReference>
<dbReference type="SUPFAM" id="SSF53955">
    <property type="entry name" value="Lysozyme-like"/>
    <property type="match status" value="1"/>
</dbReference>
<dbReference type="Pfam" id="PF03793">
    <property type="entry name" value="PASTA"/>
    <property type="match status" value="2"/>
</dbReference>
<dbReference type="InterPro" id="IPR001460">
    <property type="entry name" value="PCN-bd_Tpept"/>
</dbReference>
<protein>
    <submittedName>
        <fullName evidence="11">Transglycosylase domain-containing protein</fullName>
    </submittedName>
</protein>
<comment type="catalytic activity">
    <reaction evidence="7">
        <text>Preferential cleavage: (Ac)2-L-Lys-D-Ala-|-D-Ala. Also transpeptidation of peptidyl-alanyl moieties that are N-acyl substituents of D-alanine.</text>
        <dbReference type="EC" id="3.4.16.4"/>
    </reaction>
</comment>
<sequence>MLSAIAGLLGFSVLAGVLVTALVTPALAVTSMTANSSIGVFEALPDYMEVGELAQKNTLYGKLNGEYVPFAEIFKQNREEVAWDQVSPFIKHAVVAGEDRRFYEHGGVDVQSIIRAALGNLSSNEIGSGASTLAMQLVKNINIQNALLLPTKEQRDAAIAAAQAQSLDRKLKEAKFAIGLEKNYTKNQILLAYLNIAGFGGNTYGIESAAQQYLSKSAADVSLVEAASLVAIVQLPNDQNLDDPKKYPANKVRRDFILKNMLDLKMITQAQYDEAVATPIEDYVKITAPSSGCTYASAAKTFCDYIRKSVKDLEMLGSTPDEREANWDRGGYKVYTTIDLDEQANAEGQLEAYAPRAENRFKLGGAVSSVQVGTGRILVMAQNKSFDDTGNGDPVQTTAVNFNTDKAYGGSSGFPAASTYKLFTLTDWLMNGHGLREVVNASPHDSRHFKADCVGGYVYNPPYHPANDAGEQGPWTVIRATARSVNGAFISMAEQLDLCDIRDVAESLGVHRADGNPLKTDASSILGVNEVAPLTMASAIATIGGGGVYCAPIAIDKIVDANGTDIGGQNSRCHQAISADIAAGAAYALKAVMDGGGTGYASNPRNGTPLIGKSGTDDQAWHTWVISSSTKVAMAVWVGNIEGHQSLRRINVAGTFGSLIRHRIGLGVLGPLTSEYGGSAFPSPPANLLSGTTLELPDLKGKTVEEAKALLLSLGLNYADGGTKASDAPTGSVAETDPAAGTKVSKGYQVTVFTSDGTLYVEMPDVITKSLHQANQDLVAAGFDSDKISVEWQPTANPGDPTCEVTASNPSPGTPTSKTAAVTLTVSALPDGSPPPGCMP</sequence>
<dbReference type="SMART" id="SM00740">
    <property type="entry name" value="PASTA"/>
    <property type="match status" value="2"/>
</dbReference>
<dbReference type="Gene3D" id="3.40.710.10">
    <property type="entry name" value="DD-peptidase/beta-lactamase superfamily"/>
    <property type="match status" value="1"/>
</dbReference>
<name>A0ABP7FJF4_9MICO</name>
<feature type="compositionally biased region" description="Polar residues" evidence="9">
    <location>
        <begin position="805"/>
        <end position="818"/>
    </location>
</feature>
<evidence type="ECO:0000256" key="9">
    <source>
        <dbReference type="SAM" id="MobiDB-lite"/>
    </source>
</evidence>